<evidence type="ECO:0000313" key="11">
    <source>
        <dbReference type="RefSeq" id="XP_015513557.1"/>
    </source>
</evidence>
<keyword evidence="5 6" id="KW-0472">Membrane</keyword>
<sequence>MGSRKMFALGFLILVEISAIICGDVAPVLICGGDAVDRLEPANPLLKTSQTEFTEILANKVGGSRSPMVVFEQENFCVEDITRNKHQLSGLGLCDYLSAVEAPLSSLEDLDGYNVSREEKPETIEDGQAVIVSISELSTVPELYRNFVANNPNLIAILTGVSCSYNRLERTRRAVTARNDTDAILFYADRILFYSPSGIYAKTGSNDYSLLGTPSNTSTVENGTTQIRLDMVFDTVTLRIQFTKKWAGYWYFEHVIYENDTATETLTSDSAIYFPTGFSYHCSLKSVFYSNTTYVNITDIQVQIDPTLSNNNSTVVFSDGYDCVGFTTIPIWSGIFVTAIMALIMIWGLTMILDIRTMDRFDDPKGKTITVGSAE</sequence>
<evidence type="ECO:0000256" key="2">
    <source>
        <dbReference type="ARBA" id="ARBA00009037"/>
    </source>
</evidence>
<dbReference type="InterPro" id="IPR046756">
    <property type="entry name" value="VAS1/VOA1_TM"/>
</dbReference>
<dbReference type="OrthoDB" id="9985059at2759"/>
<evidence type="ECO:0000256" key="4">
    <source>
        <dbReference type="ARBA" id="ARBA00022989"/>
    </source>
</evidence>
<feature type="signal peptide" evidence="7">
    <location>
        <begin position="1"/>
        <end position="23"/>
    </location>
</feature>
<evidence type="ECO:0000256" key="3">
    <source>
        <dbReference type="ARBA" id="ARBA00022692"/>
    </source>
</evidence>
<evidence type="ECO:0000256" key="1">
    <source>
        <dbReference type="ARBA" id="ARBA00004167"/>
    </source>
</evidence>
<feature type="chain" id="PRO_5026953399" evidence="7">
    <location>
        <begin position="24"/>
        <end position="375"/>
    </location>
</feature>
<keyword evidence="3 6" id="KW-0812">Transmembrane</keyword>
<dbReference type="InterPro" id="IPR046755">
    <property type="entry name" value="VAS1_LD"/>
</dbReference>
<dbReference type="FunCoup" id="A0A6J0BH87">
    <property type="interactions" value="205"/>
</dbReference>
<dbReference type="AlphaFoldDB" id="A0A6J0BH87"/>
<organism evidence="11">
    <name type="scientific">Neodiprion lecontei</name>
    <name type="common">Redheaded pine sawfly</name>
    <dbReference type="NCBI Taxonomy" id="441921"/>
    <lineage>
        <taxon>Eukaryota</taxon>
        <taxon>Metazoa</taxon>
        <taxon>Ecdysozoa</taxon>
        <taxon>Arthropoda</taxon>
        <taxon>Hexapoda</taxon>
        <taxon>Insecta</taxon>
        <taxon>Pterygota</taxon>
        <taxon>Neoptera</taxon>
        <taxon>Endopterygota</taxon>
        <taxon>Hymenoptera</taxon>
        <taxon>Tenthredinoidea</taxon>
        <taxon>Diprionidae</taxon>
        <taxon>Diprioninae</taxon>
        <taxon>Neodiprion</taxon>
    </lineage>
</organism>
<dbReference type="Gene3D" id="2.40.160.110">
    <property type="match status" value="1"/>
</dbReference>
<comment type="similarity">
    <text evidence="2">Belongs to the vacuolar ATPase subunit S1 family.</text>
</comment>
<dbReference type="GO" id="GO:0030641">
    <property type="term" value="P:regulation of cellular pH"/>
    <property type="evidence" value="ECO:0007669"/>
    <property type="project" value="TreeGrafter"/>
</dbReference>
<dbReference type="PANTHER" id="PTHR12471:SF7">
    <property type="entry name" value="V-TYPE PROTON ATPASE SUBUNIT S1"/>
    <property type="match status" value="1"/>
</dbReference>
<proteinExistence type="inferred from homology"/>
<dbReference type="InterPro" id="IPR008388">
    <property type="entry name" value="Ac45_acc_su"/>
</dbReference>
<dbReference type="GeneID" id="107219743"/>
<evidence type="ECO:0000256" key="6">
    <source>
        <dbReference type="SAM" id="Phobius"/>
    </source>
</evidence>
<dbReference type="GO" id="GO:0033176">
    <property type="term" value="C:proton-transporting V-type ATPase complex"/>
    <property type="evidence" value="ECO:0007669"/>
    <property type="project" value="TreeGrafter"/>
</dbReference>
<protein>
    <submittedName>
        <fullName evidence="11">V-type proton ATPase subunit S1</fullName>
    </submittedName>
</protein>
<gene>
    <name evidence="11" type="primary">LOC107219743</name>
</gene>
<dbReference type="Pfam" id="PF05827">
    <property type="entry name" value="VAS1_LD"/>
    <property type="match status" value="1"/>
</dbReference>
<dbReference type="GO" id="GO:0001671">
    <property type="term" value="F:ATPase activator activity"/>
    <property type="evidence" value="ECO:0007669"/>
    <property type="project" value="TreeGrafter"/>
</dbReference>
<keyword evidence="10" id="KW-1185">Reference proteome</keyword>
<evidence type="ECO:0000256" key="5">
    <source>
        <dbReference type="ARBA" id="ARBA00023136"/>
    </source>
</evidence>
<feature type="transmembrane region" description="Helical" evidence="6">
    <location>
        <begin position="331"/>
        <end position="353"/>
    </location>
</feature>
<keyword evidence="7" id="KW-0732">Signal</keyword>
<accession>A0A6J0BH87</accession>
<evidence type="ECO:0000259" key="9">
    <source>
        <dbReference type="Pfam" id="PF20520"/>
    </source>
</evidence>
<dbReference type="InParanoid" id="A0A6J0BH87"/>
<name>A0A6J0BH87_NEOLC</name>
<dbReference type="Proteomes" id="UP000829291">
    <property type="component" value="Chromosome 7"/>
</dbReference>
<feature type="domain" description="V-type proton ATPase subunit S1/VOA1 transmembrane" evidence="9">
    <location>
        <begin position="325"/>
        <end position="363"/>
    </location>
</feature>
<comment type="subcellular location">
    <subcellularLocation>
        <location evidence="1">Membrane</location>
        <topology evidence="1">Single-pass membrane protein</topology>
    </subcellularLocation>
</comment>
<dbReference type="RefSeq" id="XP_015513557.1">
    <property type="nucleotide sequence ID" value="XM_015658071.2"/>
</dbReference>
<dbReference type="PANTHER" id="PTHR12471">
    <property type="entry name" value="VACUOLAR ATP SYNTHASE SUBUNIT S1"/>
    <property type="match status" value="1"/>
</dbReference>
<dbReference type="Pfam" id="PF20520">
    <property type="entry name" value="Ac45-VOA1_TM"/>
    <property type="match status" value="1"/>
</dbReference>
<feature type="domain" description="V-type proton ATPase subunit S1 luminal" evidence="8">
    <location>
        <begin position="225"/>
        <end position="304"/>
    </location>
</feature>
<evidence type="ECO:0000256" key="7">
    <source>
        <dbReference type="SAM" id="SignalP"/>
    </source>
</evidence>
<reference evidence="11" key="1">
    <citation type="submission" date="2025-08" db="UniProtKB">
        <authorList>
            <consortium name="RefSeq"/>
        </authorList>
    </citation>
    <scope>IDENTIFICATION</scope>
    <source>
        <tissue evidence="11">Thorax and Abdomen</tissue>
    </source>
</reference>
<evidence type="ECO:0000313" key="10">
    <source>
        <dbReference type="Proteomes" id="UP000829291"/>
    </source>
</evidence>
<evidence type="ECO:0000259" key="8">
    <source>
        <dbReference type="Pfam" id="PF05827"/>
    </source>
</evidence>
<keyword evidence="4 6" id="KW-1133">Transmembrane helix</keyword>
<dbReference type="KEGG" id="nlo:107219743"/>